<name>A0A2T6ZYW2_TUBBO</name>
<dbReference type="GO" id="GO:0010387">
    <property type="term" value="P:COP9 signalosome assembly"/>
    <property type="evidence" value="ECO:0007669"/>
    <property type="project" value="InterPro"/>
</dbReference>
<dbReference type="InterPro" id="IPR033464">
    <property type="entry name" value="CSN8_PSD8_EIF3K"/>
</dbReference>
<dbReference type="AlphaFoldDB" id="A0A2T6ZYW2"/>
<evidence type="ECO:0000313" key="7">
    <source>
        <dbReference type="EMBL" id="PUU80682.1"/>
    </source>
</evidence>
<evidence type="ECO:0000256" key="1">
    <source>
        <dbReference type="ARBA" id="ARBA00004123"/>
    </source>
</evidence>
<evidence type="ECO:0000313" key="8">
    <source>
        <dbReference type="Proteomes" id="UP000244722"/>
    </source>
</evidence>
<dbReference type="GO" id="GO:0008180">
    <property type="term" value="C:COP9 signalosome"/>
    <property type="evidence" value="ECO:0007669"/>
    <property type="project" value="UniProtKB-KW"/>
</dbReference>
<dbReference type="OrthoDB" id="5351233at2759"/>
<dbReference type="PANTHER" id="PTHR13339:SF0">
    <property type="entry name" value="COP9 SIGNALOSOME COMPLEX SUBUNIT 8"/>
    <property type="match status" value="1"/>
</dbReference>
<keyword evidence="5" id="KW-0539">Nucleus</keyword>
<evidence type="ECO:0000259" key="6">
    <source>
        <dbReference type="Pfam" id="PF10075"/>
    </source>
</evidence>
<dbReference type="STRING" id="42251.A0A2T6ZYW2"/>
<dbReference type="Proteomes" id="UP000244722">
    <property type="component" value="Unassembled WGS sequence"/>
</dbReference>
<dbReference type="EMBL" id="NESQ01000059">
    <property type="protein sequence ID" value="PUU80682.1"/>
    <property type="molecule type" value="Genomic_DNA"/>
</dbReference>
<proteinExistence type="predicted"/>
<keyword evidence="3" id="KW-0963">Cytoplasm</keyword>
<feature type="domain" description="CSN8/PSMD8/EIF3K" evidence="6">
    <location>
        <begin position="53"/>
        <end position="183"/>
    </location>
</feature>
<dbReference type="GO" id="GO:0005737">
    <property type="term" value="C:cytoplasm"/>
    <property type="evidence" value="ECO:0007669"/>
    <property type="project" value="UniProtKB-SubCell"/>
</dbReference>
<gene>
    <name evidence="7" type="ORF">B9Z19DRAFT_974005</name>
</gene>
<dbReference type="Gene3D" id="1.25.40.990">
    <property type="match status" value="1"/>
</dbReference>
<evidence type="ECO:0000256" key="5">
    <source>
        <dbReference type="ARBA" id="ARBA00023242"/>
    </source>
</evidence>
<comment type="caution">
    <text evidence="7">The sequence shown here is derived from an EMBL/GenBank/DDBJ whole genome shotgun (WGS) entry which is preliminary data.</text>
</comment>
<sequence>MSPEKDTQKLSLAYLSTLASSSEIPSTIVEILADLETEAALTPFSPESAILLSNFYSIYFFALFLCDDLNEARFLSKRIPVPALQSDPLLISTYTLLRFLYTRNYAEVYTVIDSAPWSEHVSPLVVRFKGSYRQKTVVLLSKAYSSISPVHAAVYLGFKGDEPGLQEYVAERGWLLDESGLLKPAPVEVEEGGMDTDAEGNDMRIAILSGLVTHLTEA</sequence>
<reference evidence="7 8" key="1">
    <citation type="submission" date="2017-04" db="EMBL/GenBank/DDBJ databases">
        <title>Draft genome sequence of Tuber borchii Vittad., a whitish edible truffle.</title>
        <authorList>
            <consortium name="DOE Joint Genome Institute"/>
            <person name="Murat C."/>
            <person name="Kuo A."/>
            <person name="Barry K.W."/>
            <person name="Clum A."/>
            <person name="Dockter R.B."/>
            <person name="Fauchery L."/>
            <person name="Iotti M."/>
            <person name="Kohler A."/>
            <person name="Labutti K."/>
            <person name="Lindquist E.A."/>
            <person name="Lipzen A."/>
            <person name="Ohm R.A."/>
            <person name="Wang M."/>
            <person name="Grigoriev I.V."/>
            <person name="Zambonelli A."/>
            <person name="Martin F.M."/>
        </authorList>
    </citation>
    <scope>NUCLEOTIDE SEQUENCE [LARGE SCALE GENOMIC DNA]</scope>
    <source>
        <strain evidence="7 8">Tbo3840</strain>
    </source>
</reference>
<accession>A0A2T6ZYW2</accession>
<organism evidence="7 8">
    <name type="scientific">Tuber borchii</name>
    <name type="common">White truffle</name>
    <dbReference type="NCBI Taxonomy" id="42251"/>
    <lineage>
        <taxon>Eukaryota</taxon>
        <taxon>Fungi</taxon>
        <taxon>Dikarya</taxon>
        <taxon>Ascomycota</taxon>
        <taxon>Pezizomycotina</taxon>
        <taxon>Pezizomycetes</taxon>
        <taxon>Pezizales</taxon>
        <taxon>Tuberaceae</taxon>
        <taxon>Tuber</taxon>
    </lineage>
</organism>
<evidence type="ECO:0000256" key="2">
    <source>
        <dbReference type="ARBA" id="ARBA00004496"/>
    </source>
</evidence>
<evidence type="ECO:0000256" key="3">
    <source>
        <dbReference type="ARBA" id="ARBA00022490"/>
    </source>
</evidence>
<protein>
    <submittedName>
        <fullName evidence="7">COP9 signalosome</fullName>
    </submittedName>
</protein>
<keyword evidence="4" id="KW-0736">Signalosome</keyword>
<dbReference type="Pfam" id="PF10075">
    <property type="entry name" value="CSN8_PSD8_EIF3K"/>
    <property type="match status" value="1"/>
</dbReference>
<dbReference type="InterPro" id="IPR033205">
    <property type="entry name" value="COP9_CSN8"/>
</dbReference>
<evidence type="ECO:0000256" key="4">
    <source>
        <dbReference type="ARBA" id="ARBA00022790"/>
    </source>
</evidence>
<comment type="subcellular location">
    <subcellularLocation>
        <location evidence="2">Cytoplasm</location>
    </subcellularLocation>
    <subcellularLocation>
        <location evidence="1">Nucleus</location>
    </subcellularLocation>
</comment>
<dbReference type="PANTHER" id="PTHR13339">
    <property type="entry name" value="COP9 SIGNALOSOME COMPLEX SUBUNIT 8"/>
    <property type="match status" value="1"/>
</dbReference>
<dbReference type="GO" id="GO:0000338">
    <property type="term" value="P:protein deneddylation"/>
    <property type="evidence" value="ECO:0007669"/>
    <property type="project" value="InterPro"/>
</dbReference>
<keyword evidence="8" id="KW-1185">Reference proteome</keyword>